<organism evidence="15 16">
    <name type="scientific">Friedmanniomyces simplex</name>
    <dbReference type="NCBI Taxonomy" id="329884"/>
    <lineage>
        <taxon>Eukaryota</taxon>
        <taxon>Fungi</taxon>
        <taxon>Dikarya</taxon>
        <taxon>Ascomycota</taxon>
        <taxon>Pezizomycotina</taxon>
        <taxon>Dothideomycetes</taxon>
        <taxon>Dothideomycetidae</taxon>
        <taxon>Mycosphaerellales</taxon>
        <taxon>Teratosphaeriaceae</taxon>
        <taxon>Friedmanniomyces</taxon>
    </lineage>
</organism>
<keyword evidence="5" id="KW-0547">Nucleotide-binding</keyword>
<evidence type="ECO:0000259" key="14">
    <source>
        <dbReference type="Pfam" id="PF02463"/>
    </source>
</evidence>
<proteinExistence type="inferred from homology"/>
<dbReference type="GO" id="GO:0030915">
    <property type="term" value="C:Smc5-Smc6 complex"/>
    <property type="evidence" value="ECO:0007669"/>
    <property type="project" value="TreeGrafter"/>
</dbReference>
<evidence type="ECO:0000313" key="15">
    <source>
        <dbReference type="EMBL" id="TKA66089.1"/>
    </source>
</evidence>
<dbReference type="GO" id="GO:0035861">
    <property type="term" value="C:site of double-strand break"/>
    <property type="evidence" value="ECO:0007669"/>
    <property type="project" value="TreeGrafter"/>
</dbReference>
<evidence type="ECO:0000256" key="6">
    <source>
        <dbReference type="ARBA" id="ARBA00022763"/>
    </source>
</evidence>
<keyword evidence="7" id="KW-0067">ATP-binding</keyword>
<accession>A0A4V5NE65</accession>
<evidence type="ECO:0000256" key="4">
    <source>
        <dbReference type="ARBA" id="ARBA00022454"/>
    </source>
</evidence>
<gene>
    <name evidence="15" type="ORF">B0A55_11432</name>
</gene>
<evidence type="ECO:0000256" key="10">
    <source>
        <dbReference type="ARBA" id="ARBA00023204"/>
    </source>
</evidence>
<dbReference type="InterPro" id="IPR003395">
    <property type="entry name" value="RecF/RecN/SMC_N"/>
</dbReference>
<reference evidence="15 16" key="1">
    <citation type="submission" date="2017-03" db="EMBL/GenBank/DDBJ databases">
        <title>Genomes of endolithic fungi from Antarctica.</title>
        <authorList>
            <person name="Coleine C."/>
            <person name="Masonjones S."/>
            <person name="Stajich J.E."/>
        </authorList>
    </citation>
    <scope>NUCLEOTIDE SEQUENCE [LARGE SCALE GENOMIC DNA]</scope>
    <source>
        <strain evidence="15 16">CCFEE 5184</strain>
    </source>
</reference>
<dbReference type="AlphaFoldDB" id="A0A4V5NE65"/>
<name>A0A4V5NE65_9PEZI</name>
<keyword evidence="16" id="KW-1185">Reference proteome</keyword>
<feature type="region of interest" description="Disordered" evidence="13">
    <location>
        <begin position="516"/>
        <end position="536"/>
    </location>
</feature>
<feature type="compositionally biased region" description="Basic and acidic residues" evidence="13">
    <location>
        <begin position="517"/>
        <end position="536"/>
    </location>
</feature>
<keyword evidence="8 12" id="KW-0175">Coiled coil</keyword>
<feature type="region of interest" description="Disordered" evidence="13">
    <location>
        <begin position="1"/>
        <end position="120"/>
    </location>
</feature>
<evidence type="ECO:0000256" key="13">
    <source>
        <dbReference type="SAM" id="MobiDB-lite"/>
    </source>
</evidence>
<evidence type="ECO:0000256" key="11">
    <source>
        <dbReference type="ARBA" id="ARBA00023242"/>
    </source>
</evidence>
<feature type="region of interest" description="Disordered" evidence="13">
    <location>
        <begin position="408"/>
        <end position="428"/>
    </location>
</feature>
<evidence type="ECO:0000256" key="12">
    <source>
        <dbReference type="SAM" id="Coils"/>
    </source>
</evidence>
<dbReference type="InterPro" id="IPR027417">
    <property type="entry name" value="P-loop_NTPase"/>
</dbReference>
<evidence type="ECO:0000256" key="9">
    <source>
        <dbReference type="ARBA" id="ARBA00023172"/>
    </source>
</evidence>
<dbReference type="SUPFAM" id="SSF52540">
    <property type="entry name" value="P-loop containing nucleoside triphosphate hydrolases"/>
    <property type="match status" value="1"/>
</dbReference>
<feature type="coiled-coil region" evidence="12">
    <location>
        <begin position="805"/>
        <end position="990"/>
    </location>
</feature>
<evidence type="ECO:0000313" key="16">
    <source>
        <dbReference type="Proteomes" id="UP000309340"/>
    </source>
</evidence>
<dbReference type="GO" id="GO:0005524">
    <property type="term" value="F:ATP binding"/>
    <property type="evidence" value="ECO:0007669"/>
    <property type="project" value="UniProtKB-KW"/>
</dbReference>
<dbReference type="OrthoDB" id="10072614at2759"/>
<feature type="compositionally biased region" description="Basic and acidic residues" evidence="13">
    <location>
        <begin position="416"/>
        <end position="428"/>
    </location>
</feature>
<keyword evidence="10" id="KW-0234">DNA repair</keyword>
<evidence type="ECO:0000256" key="5">
    <source>
        <dbReference type="ARBA" id="ARBA00022741"/>
    </source>
</evidence>
<dbReference type="STRING" id="329884.A0A4V5NE65"/>
<feature type="coiled-coil region" evidence="12">
    <location>
        <begin position="465"/>
        <end position="492"/>
    </location>
</feature>
<dbReference type="Proteomes" id="UP000309340">
    <property type="component" value="Unassembled WGS sequence"/>
</dbReference>
<comment type="similarity">
    <text evidence="3">Belongs to the SMC family. SMC6 subfamily.</text>
</comment>
<feature type="compositionally biased region" description="Acidic residues" evidence="13">
    <location>
        <begin position="80"/>
        <end position="89"/>
    </location>
</feature>
<evidence type="ECO:0000256" key="3">
    <source>
        <dbReference type="ARBA" id="ARBA00006793"/>
    </source>
</evidence>
<keyword evidence="4" id="KW-0158">Chromosome</keyword>
<dbReference type="PANTHER" id="PTHR19306:SF6">
    <property type="entry name" value="STRUCTURAL MAINTENANCE OF CHROMOSOMES PROTEIN 6"/>
    <property type="match status" value="1"/>
</dbReference>
<comment type="subcellular location">
    <subcellularLocation>
        <location evidence="2">Chromosome</location>
    </subcellularLocation>
    <subcellularLocation>
        <location evidence="1">Nucleus</location>
    </subcellularLocation>
</comment>
<feature type="coiled-coil region" evidence="12">
    <location>
        <begin position="314"/>
        <end position="408"/>
    </location>
</feature>
<feature type="compositionally biased region" description="Polar residues" evidence="13">
    <location>
        <begin position="15"/>
        <end position="34"/>
    </location>
</feature>
<keyword evidence="9" id="KW-0233">DNA recombination</keyword>
<dbReference type="GO" id="GO:0003684">
    <property type="term" value="F:damaged DNA binding"/>
    <property type="evidence" value="ECO:0007669"/>
    <property type="project" value="TreeGrafter"/>
</dbReference>
<dbReference type="GO" id="GO:0000724">
    <property type="term" value="P:double-strand break repair via homologous recombination"/>
    <property type="evidence" value="ECO:0007669"/>
    <property type="project" value="TreeGrafter"/>
</dbReference>
<dbReference type="EMBL" id="NAJQ01000676">
    <property type="protein sequence ID" value="TKA66089.1"/>
    <property type="molecule type" value="Genomic_DNA"/>
</dbReference>
<evidence type="ECO:0000256" key="7">
    <source>
        <dbReference type="ARBA" id="ARBA00022840"/>
    </source>
</evidence>
<dbReference type="Gene3D" id="3.40.50.300">
    <property type="entry name" value="P-loop containing nucleotide triphosphate hydrolases"/>
    <property type="match status" value="2"/>
</dbReference>
<evidence type="ECO:0000256" key="2">
    <source>
        <dbReference type="ARBA" id="ARBA00004286"/>
    </source>
</evidence>
<sequence length="1190" mass="135497">MSQGIFAQFRGTAPHNVTSSPTPSTHLSGDMSTGSRKRTRDNTDIEEEVEIESATSSFRHNFPKRSRVALAAENGGSVVSDDEDEEEDGQTIHGAHDTRDNDGSVLSFGHLEDDDDSDGPDDLVGTQIIEKQMREHRENIASDEGVIEEVFCRNFMCHTKLRIKLGPLINFIIGHNGSGKSAVLTALTVCLGESARKTNRGGNLKGMIKNGQESATLAVKIRNRGEGAYRPELFGRSITVERNFSRSGNNGYKLKNSEDKTVSTKKADLDDLLDYFGLQIDNPINVLTQDLARQFLSGSSASDKYKFFIRGTRLEELDRDYNVMEENLDKIQAKLASRKEDIPELKMRYDEAEGRKRKLEKAATIARRLNDAKNQHAWAQVAEQEELLEEYGEAVVRAEESVREREEEAETACGTHDGHDQAHESSERLVESLREQLVPVEGQRAASKEKFDAARAELNNTITGEREVREHMKSAKKRVLDLERDVGTERERIANAEGAEHAQRLDRLAELQTAVEASKREQGEHSERSAGLTRAKDQAYDAYEAAKPAKAKQTDELRNAERTLADTQRSQGRPYDGYRPFMEQLVRAINNDTRWRVKPVGPMGKHVRLLKPEWSKQIETTFGQALESFVVTNNEDFRMLKDLIKRNRCDPEPQIYIGNADPLDTAGKTPDDASLDTILSVLDIDNTLVRNTLIINQAIEQVVLIQDRPAAERFMFDGPKPNNVKAVMCKSNNPDSGLRLERSKFGQPKTSPIHGWPRHVRMQTDREQQIRHQRETVDHHNRLLRTVEQQVNEKRDALIKAGQDFKRWEREERNLKTAVQQAEDAVEEQTHDIEAHRPRDGRLQELENQLKDSKDELDSLGLSFQDAVVQKDKESEASREAKHRLDEHDQEYEAAKARLDQAEQKLARLSADRREALLVKNKALEDVAQAKQTVTELELRRDKQKDNALEFDRMASAISLRVPLEPGLTARDRDERIERLSRDMQNQEHAAGGSAEELALRWQKAKTEYDDAVTQLEVASARERKLMQTLDYRRLRWKKFRKYIAYRARFTFKYLLSERNFRGHVDMNHYKKELDIFVEPDMSKKDADGRQTRTLSGGEKSFSTICLLLSIWEAMGSPIRCLDEFDVFMDSVNRASSMSMMIQAARRSVGRQFILITPQSMNNVEMGDDVKVHKMSDPERGQGVLPFTQG</sequence>
<dbReference type="PANTHER" id="PTHR19306">
    <property type="entry name" value="STRUCTURAL MAINTENANCE OF CHROMOSOMES 5,6 SMC5, SMC6"/>
    <property type="match status" value="1"/>
</dbReference>
<dbReference type="Pfam" id="PF02463">
    <property type="entry name" value="SMC_N"/>
    <property type="match status" value="1"/>
</dbReference>
<protein>
    <recommendedName>
        <fullName evidence="14">RecF/RecN/SMC N-terminal domain-containing protein</fullName>
    </recommendedName>
</protein>
<dbReference type="GO" id="GO:0005634">
    <property type="term" value="C:nucleus"/>
    <property type="evidence" value="ECO:0007669"/>
    <property type="project" value="UniProtKB-SubCell"/>
</dbReference>
<comment type="caution">
    <text evidence="15">The sequence shown here is derived from an EMBL/GenBank/DDBJ whole genome shotgun (WGS) entry which is preliminary data.</text>
</comment>
<evidence type="ECO:0000256" key="1">
    <source>
        <dbReference type="ARBA" id="ARBA00004123"/>
    </source>
</evidence>
<keyword evidence="11" id="KW-0539">Nucleus</keyword>
<dbReference type="GO" id="GO:0003697">
    <property type="term" value="F:single-stranded DNA binding"/>
    <property type="evidence" value="ECO:0007669"/>
    <property type="project" value="TreeGrafter"/>
</dbReference>
<keyword evidence="6" id="KW-0227">DNA damage</keyword>
<evidence type="ECO:0000256" key="8">
    <source>
        <dbReference type="ARBA" id="ARBA00023054"/>
    </source>
</evidence>
<feature type="domain" description="RecF/RecN/SMC N-terminal" evidence="14">
    <location>
        <begin position="147"/>
        <end position="1166"/>
    </location>
</feature>